<evidence type="ECO:0000313" key="7">
    <source>
        <dbReference type="Proteomes" id="UP000217790"/>
    </source>
</evidence>
<keyword evidence="5" id="KW-0539">Nucleus</keyword>
<evidence type="ECO:0000313" key="6">
    <source>
        <dbReference type="EMBL" id="PBK96080.1"/>
    </source>
</evidence>
<protein>
    <submittedName>
        <fullName evidence="6">Uncharacterized protein</fullName>
    </submittedName>
</protein>
<keyword evidence="7" id="KW-1185">Reference proteome</keyword>
<keyword evidence="4" id="KW-0862">Zinc</keyword>
<evidence type="ECO:0000256" key="2">
    <source>
        <dbReference type="ARBA" id="ARBA00022723"/>
    </source>
</evidence>
<dbReference type="OMA" id="VRWCAES"/>
<keyword evidence="3" id="KW-0863">Zinc-finger</keyword>
<evidence type="ECO:0000256" key="5">
    <source>
        <dbReference type="ARBA" id="ARBA00023242"/>
    </source>
</evidence>
<proteinExistence type="predicted"/>
<dbReference type="AlphaFoldDB" id="A0A2H3DPS6"/>
<dbReference type="Proteomes" id="UP000217790">
    <property type="component" value="Unassembled WGS sequence"/>
</dbReference>
<gene>
    <name evidence="6" type="ORF">ARMGADRAFT_925171</name>
</gene>
<evidence type="ECO:0000256" key="4">
    <source>
        <dbReference type="ARBA" id="ARBA00022833"/>
    </source>
</evidence>
<dbReference type="Gene3D" id="1.10.10.1070">
    <property type="entry name" value="Zinc finger, BED domain-containing"/>
    <property type="match status" value="1"/>
</dbReference>
<comment type="subcellular location">
    <subcellularLocation>
        <location evidence="1">Nucleus</location>
    </subcellularLocation>
</comment>
<dbReference type="GO" id="GO:0005634">
    <property type="term" value="C:nucleus"/>
    <property type="evidence" value="ECO:0007669"/>
    <property type="project" value="UniProtKB-SubCell"/>
</dbReference>
<dbReference type="InParanoid" id="A0A2H3DPS6"/>
<sequence length="265" mass="29936">DKLAKLWKAAAYAFFAPLPEIEYSTNGCVLHSFRCLSCDHKVTQCPDTADAGSTGALWHHIWKCWGDEVLSTADNAKDLKKSCHIVDKELCKRKPKNGSIVSMLKRFGSKIISYSTHPHTKMETQAEIVRWCAESLQPFNVVADCGFKSLMKTSWPEHYLPHPKTMSWDMKTYNIIARHELTIITQKLNGLLSFATDAWMLPNHQAYVASTVHFMHDDGTPTRMVLDFIEVPKVRRTYLALNNMLIGLVVSYWGEFGGGIAENNG</sequence>
<dbReference type="InterPro" id="IPR052035">
    <property type="entry name" value="ZnF_BED_domain_contain"/>
</dbReference>
<feature type="non-terminal residue" evidence="6">
    <location>
        <position position="1"/>
    </location>
</feature>
<dbReference type="PANTHER" id="PTHR46481:SF10">
    <property type="entry name" value="ZINC FINGER BED DOMAIN-CONTAINING PROTEIN 39"/>
    <property type="match status" value="1"/>
</dbReference>
<keyword evidence="2" id="KW-0479">Metal-binding</keyword>
<dbReference type="EMBL" id="KZ293651">
    <property type="protein sequence ID" value="PBK96080.1"/>
    <property type="molecule type" value="Genomic_DNA"/>
</dbReference>
<evidence type="ECO:0000256" key="1">
    <source>
        <dbReference type="ARBA" id="ARBA00004123"/>
    </source>
</evidence>
<reference evidence="7" key="1">
    <citation type="journal article" date="2017" name="Nat. Ecol. Evol.">
        <title>Genome expansion and lineage-specific genetic innovations in the forest pathogenic fungi Armillaria.</title>
        <authorList>
            <person name="Sipos G."/>
            <person name="Prasanna A.N."/>
            <person name="Walter M.C."/>
            <person name="O'Connor E."/>
            <person name="Balint B."/>
            <person name="Krizsan K."/>
            <person name="Kiss B."/>
            <person name="Hess J."/>
            <person name="Varga T."/>
            <person name="Slot J."/>
            <person name="Riley R."/>
            <person name="Boka B."/>
            <person name="Rigling D."/>
            <person name="Barry K."/>
            <person name="Lee J."/>
            <person name="Mihaltcheva S."/>
            <person name="LaButti K."/>
            <person name="Lipzen A."/>
            <person name="Waldron R."/>
            <person name="Moloney N.M."/>
            <person name="Sperisen C."/>
            <person name="Kredics L."/>
            <person name="Vagvoelgyi C."/>
            <person name="Patrignani A."/>
            <person name="Fitzpatrick D."/>
            <person name="Nagy I."/>
            <person name="Doyle S."/>
            <person name="Anderson J.B."/>
            <person name="Grigoriev I.V."/>
            <person name="Gueldener U."/>
            <person name="Muensterkoetter M."/>
            <person name="Nagy L.G."/>
        </authorList>
    </citation>
    <scope>NUCLEOTIDE SEQUENCE [LARGE SCALE GENOMIC DNA]</scope>
    <source>
        <strain evidence="7">Ar21-2</strain>
    </source>
</reference>
<name>A0A2H3DPS6_ARMGA</name>
<dbReference type="PANTHER" id="PTHR46481">
    <property type="entry name" value="ZINC FINGER BED DOMAIN-CONTAINING PROTEIN 4"/>
    <property type="match status" value="1"/>
</dbReference>
<evidence type="ECO:0000256" key="3">
    <source>
        <dbReference type="ARBA" id="ARBA00022771"/>
    </source>
</evidence>
<dbReference type="SUPFAM" id="SSF140996">
    <property type="entry name" value="Hermes dimerisation domain"/>
    <property type="match status" value="1"/>
</dbReference>
<dbReference type="GO" id="GO:0008270">
    <property type="term" value="F:zinc ion binding"/>
    <property type="evidence" value="ECO:0007669"/>
    <property type="project" value="UniProtKB-KW"/>
</dbReference>
<dbReference type="OrthoDB" id="2677917at2759"/>
<accession>A0A2H3DPS6</accession>
<organism evidence="6 7">
    <name type="scientific">Armillaria gallica</name>
    <name type="common">Bulbous honey fungus</name>
    <name type="synonym">Armillaria bulbosa</name>
    <dbReference type="NCBI Taxonomy" id="47427"/>
    <lineage>
        <taxon>Eukaryota</taxon>
        <taxon>Fungi</taxon>
        <taxon>Dikarya</taxon>
        <taxon>Basidiomycota</taxon>
        <taxon>Agaricomycotina</taxon>
        <taxon>Agaricomycetes</taxon>
        <taxon>Agaricomycetidae</taxon>
        <taxon>Agaricales</taxon>
        <taxon>Marasmiineae</taxon>
        <taxon>Physalacriaceae</taxon>
        <taxon>Armillaria</taxon>
    </lineage>
</organism>